<feature type="region of interest" description="Disordered" evidence="1">
    <location>
        <begin position="1"/>
        <end position="35"/>
    </location>
</feature>
<dbReference type="InterPro" id="IPR014770">
    <property type="entry name" value="Munc13_1"/>
</dbReference>
<dbReference type="PROSITE" id="PS51259">
    <property type="entry name" value="MHD2"/>
    <property type="match status" value="1"/>
</dbReference>
<evidence type="ECO:0000313" key="4">
    <source>
        <dbReference type="EMBL" id="KAG0454256.1"/>
    </source>
</evidence>
<accession>A0A835UCG4</accession>
<dbReference type="PANTHER" id="PTHR31280">
    <property type="entry name" value="PROTEIN UNC-13 HOMOLOG"/>
    <property type="match status" value="1"/>
</dbReference>
<feature type="compositionally biased region" description="Pro residues" evidence="1">
    <location>
        <begin position="125"/>
        <end position="135"/>
    </location>
</feature>
<dbReference type="PROSITE" id="PS51258">
    <property type="entry name" value="MHD1"/>
    <property type="match status" value="1"/>
</dbReference>
<feature type="domain" description="MHD2" evidence="3">
    <location>
        <begin position="848"/>
        <end position="959"/>
    </location>
</feature>
<gene>
    <name evidence="4" type="ORF">HPP92_025560</name>
</gene>
<feature type="region of interest" description="Disordered" evidence="1">
    <location>
        <begin position="699"/>
        <end position="762"/>
    </location>
</feature>
<dbReference type="InterPro" id="IPR014772">
    <property type="entry name" value="Munc13_dom-2"/>
</dbReference>
<feature type="compositionally biased region" description="Low complexity" evidence="1">
    <location>
        <begin position="7"/>
        <end position="21"/>
    </location>
</feature>
<reference evidence="4 5" key="1">
    <citation type="journal article" date="2020" name="Nat. Food">
        <title>A phased Vanilla planifolia genome enables genetic improvement of flavour and production.</title>
        <authorList>
            <person name="Hasing T."/>
            <person name="Tang H."/>
            <person name="Brym M."/>
            <person name="Khazi F."/>
            <person name="Huang T."/>
            <person name="Chambers A.H."/>
        </authorList>
    </citation>
    <scope>NUCLEOTIDE SEQUENCE [LARGE SCALE GENOMIC DNA]</scope>
    <source>
        <tissue evidence="4">Leaf</tissue>
    </source>
</reference>
<dbReference type="OrthoDB" id="2015333at2759"/>
<feature type="domain" description="MHD1" evidence="2">
    <location>
        <begin position="554"/>
        <end position="697"/>
    </location>
</feature>
<dbReference type="InterPro" id="IPR008528">
    <property type="entry name" value="unc-13_homologue"/>
</dbReference>
<proteinExistence type="predicted"/>
<feature type="compositionally biased region" description="Low complexity" evidence="1">
    <location>
        <begin position="752"/>
        <end position="762"/>
    </location>
</feature>
<sequence length="1020" mass="112864">MGHHQPSASSFSDLSFAAASSDAEHDDPDLGSPFDRIDALDRNEIRETAYELFFTSCRSSPGFGGRNPISFYTQSSPHDAADPKSAAAAAGMMVVNSRIKRALGLRTRRCSPPMRAMSNQSPTGTSPPGPPPLGPPQAAADDLRRDHETTDGCHRTERQPPPKDPYAYPRRPGNGIPSAGRRAETIILPLELLRQLKPSEFNDAQEYLKWQRRQLKILETGLVLHPYVPLDRLNSSALRLREVIRSGELRPIDTSKNSEAMRTLSNAVVSLAWRSPTGSPAETCHWADGHPLNVHLYLALLRSIFDLRDEAAVLEEVDEMLELMKKTWAVLGINKAVHGICFVWVLFEQYIRTGRIEEELLGAALVVLGEVAVDAKRPELDPGFVRLLEPVLSSMLGWVDKQMMDYHVRFRKCSIGLMEKVLALALTTSKIMSEDLRGLAHEDTAGEFTNKVTSRVERYIRSSLKSAFTKLLENGNGKVDSMVVEVDEEPSETLVHLAKDTESLIAMEKETYGPVLRRWHPGPQAVAVATLHDCYGIFLKQYLARISGLNNETVKVLQTAGKLEKTLVQMVVEDSANCDDGGKAIVREMIPYDVDSIILSLMNSWIADRLKIGRECLSRAKETETWNPKTKTEPFAQSAVDLMKLAKVTVDEFFEIPVSAREELVQELADGLETIFQDYTTFVASCGICLIRDEAKLHPKPAPADKVQPGVKTGDPVEEGQRMGGHHATKCEEEGYAGGELPPSADDEPRHAAALHPAQHPALRPRRAALHRQVAFFLRPGQSRSPHNRLGGPGSASRRRIAPTRFEQARASLQGAILHVSEVAAYRLIFVDSNQWFYEGLYVGGVAAARIRPSLRVLKQNLNLLVTVLTERAQPVAVREVMKAVREAFLMALLAGGSDRAYARSDSELVEEDLGSLRRVFCSSGEGLVAEEVVEREVEVAEGIVGLMALPMEKLVEEFTTVACEASGLGLGVVQKVPMPPTTGRWNRSDPNTLLRVLAHRNDDVANRFLKRTFQMAKRK</sequence>
<feature type="region of interest" description="Disordered" evidence="1">
    <location>
        <begin position="104"/>
        <end position="180"/>
    </location>
</feature>
<feature type="region of interest" description="Disordered" evidence="1">
    <location>
        <begin position="781"/>
        <end position="800"/>
    </location>
</feature>
<evidence type="ECO:0000313" key="5">
    <source>
        <dbReference type="Proteomes" id="UP000639772"/>
    </source>
</evidence>
<evidence type="ECO:0000256" key="1">
    <source>
        <dbReference type="SAM" id="MobiDB-lite"/>
    </source>
</evidence>
<evidence type="ECO:0000259" key="2">
    <source>
        <dbReference type="PROSITE" id="PS51258"/>
    </source>
</evidence>
<protein>
    <submittedName>
        <fullName evidence="4">Uncharacterized protein</fullName>
    </submittedName>
</protein>
<name>A0A835UCG4_VANPL</name>
<dbReference type="EMBL" id="JADCNM010000014">
    <property type="protein sequence ID" value="KAG0454256.1"/>
    <property type="molecule type" value="Genomic_DNA"/>
</dbReference>
<feature type="compositionally biased region" description="Basic and acidic residues" evidence="1">
    <location>
        <begin position="141"/>
        <end position="161"/>
    </location>
</feature>
<comment type="caution">
    <text evidence="4">The sequence shown here is derived from an EMBL/GenBank/DDBJ whole genome shotgun (WGS) entry which is preliminary data.</text>
</comment>
<organism evidence="4 5">
    <name type="scientific">Vanilla planifolia</name>
    <name type="common">Vanilla</name>
    <dbReference type="NCBI Taxonomy" id="51239"/>
    <lineage>
        <taxon>Eukaryota</taxon>
        <taxon>Viridiplantae</taxon>
        <taxon>Streptophyta</taxon>
        <taxon>Embryophyta</taxon>
        <taxon>Tracheophyta</taxon>
        <taxon>Spermatophyta</taxon>
        <taxon>Magnoliopsida</taxon>
        <taxon>Liliopsida</taxon>
        <taxon>Asparagales</taxon>
        <taxon>Orchidaceae</taxon>
        <taxon>Vanilloideae</taxon>
        <taxon>Vanilleae</taxon>
        <taxon>Vanilla</taxon>
    </lineage>
</organism>
<dbReference type="Pfam" id="PF25761">
    <property type="entry name" value="TPR_PATROL1"/>
    <property type="match status" value="2"/>
</dbReference>
<dbReference type="Proteomes" id="UP000639772">
    <property type="component" value="Unassembled WGS sequence"/>
</dbReference>
<evidence type="ECO:0000259" key="3">
    <source>
        <dbReference type="PROSITE" id="PS51259"/>
    </source>
</evidence>
<dbReference type="PANTHER" id="PTHR31280:SF21">
    <property type="entry name" value="MHD2 DOMAIN-CONTAINING PROTEIN"/>
    <property type="match status" value="1"/>
</dbReference>
<dbReference type="AlphaFoldDB" id="A0A835UCG4"/>
<dbReference type="InterPro" id="IPR057984">
    <property type="entry name" value="PATROL1_C"/>
</dbReference>